<comment type="caution">
    <text evidence="1">The sequence shown here is derived from an EMBL/GenBank/DDBJ whole genome shotgun (WGS) entry which is preliminary data.</text>
</comment>
<dbReference type="SUPFAM" id="SSF51445">
    <property type="entry name" value="(Trans)glycosidases"/>
    <property type="match status" value="1"/>
</dbReference>
<sequence>MVPSSRISIPKKLWRPFLIFCLVLLTMQNAIASNKIGEGIQLVQQGQLAAAQKRLASAKQPYKGEALFLAARIAEQEQNWNQAMSYYRQYLSEDPFSVHRLEARAAFALLRGYRSDPLLADFLYLVQLRDQYALTQMQQTSARLYASNPSQPLAIRGQLLVAHSLLELAQQPQQALQLYLTTADATKEMKADWYIQAMFGAVFSALRSNQNTLAIDLFEQLQAKLDSRWASQNSLLARSWQQRVDAMAFMLKLNQDAPPNTTSPFLWGVGARLLLDSPVGSGQNFTPIWNTLEQHGLNVKSVTLWITQDSDWHWLRADLLRGAHAKGYIPMISYWYFGDKISPEYVQANRERYLNEIENKLIPLLQDLPQAYLILEPEFNKNGIESWDGWDPLMLEVMALIRKGAPQVKIGLGLGDWDQPGSTPSYASAYNSIEASDFVASMLMLSSYTERAHSAPDWSGWVRALRLGERLQKRFNKPWMLAYLSIASQPNWEAQQANELEKLHFYLPLLRQLGLFALNWFSFTDEPLQQGWFADAEQSFGLLNAEYNPKPALDVYKRLIEQHELDSSIPNVIRFDVTTASSSVLQSLKIDLALTHWAQWKIVISQGSNHWSSKGAGESATLDWHGQMLPTWATSGTVLVNLVLNGQATKQRQIAWQGAFNNDLAINENIVLSTWQTWQRETIEQLNAQQLGKTNSGSLELVFTGLNPTQLSGLYIGLVDSQGYLQTLSSTGYAYENGSDTAFTIPLSDFNNDWVKYDNGVPVWREQPSEPISIVVQNTNQQPTAFKVSRVRTLLPNLTAQPIIFR</sequence>
<dbReference type="InterPro" id="IPR017853">
    <property type="entry name" value="GH"/>
</dbReference>
<dbReference type="Proteomes" id="UP000241771">
    <property type="component" value="Unassembled WGS sequence"/>
</dbReference>
<proteinExistence type="predicted"/>
<evidence type="ECO:0008006" key="3">
    <source>
        <dbReference type="Google" id="ProtNLM"/>
    </source>
</evidence>
<gene>
    <name evidence="1" type="ORF">C9I98_20460</name>
</gene>
<name>A0A2T3NN61_9GAMM</name>
<protein>
    <recommendedName>
        <fullName evidence="3">Tetratricopeptide repeat protein</fullName>
    </recommendedName>
</protein>
<reference evidence="1 2" key="1">
    <citation type="submission" date="2018-01" db="EMBL/GenBank/DDBJ databases">
        <title>Whole genome sequencing of Histamine producing bacteria.</title>
        <authorList>
            <person name="Butler K."/>
        </authorList>
    </citation>
    <scope>NUCLEOTIDE SEQUENCE [LARGE SCALE GENOMIC DNA]</scope>
    <source>
        <strain evidence="1 2">DSM 100436</strain>
    </source>
</reference>
<dbReference type="EMBL" id="PYMA01000016">
    <property type="protein sequence ID" value="PSW16919.1"/>
    <property type="molecule type" value="Genomic_DNA"/>
</dbReference>
<evidence type="ECO:0000313" key="1">
    <source>
        <dbReference type="EMBL" id="PSW16919.1"/>
    </source>
</evidence>
<dbReference type="AlphaFoldDB" id="A0A2T3NN61"/>
<accession>A0A2T3NN61</accession>
<keyword evidence="2" id="KW-1185">Reference proteome</keyword>
<organism evidence="1 2">
    <name type="scientific">Photobacterium sanctipauli</name>
    <dbReference type="NCBI Taxonomy" id="1342794"/>
    <lineage>
        <taxon>Bacteria</taxon>
        <taxon>Pseudomonadati</taxon>
        <taxon>Pseudomonadota</taxon>
        <taxon>Gammaproteobacteria</taxon>
        <taxon>Vibrionales</taxon>
        <taxon>Vibrionaceae</taxon>
        <taxon>Photobacterium</taxon>
    </lineage>
</organism>
<dbReference type="SUPFAM" id="SSF81901">
    <property type="entry name" value="HCP-like"/>
    <property type="match status" value="1"/>
</dbReference>
<evidence type="ECO:0000313" key="2">
    <source>
        <dbReference type="Proteomes" id="UP000241771"/>
    </source>
</evidence>